<evidence type="ECO:0000313" key="2">
    <source>
        <dbReference type="EMBL" id="TKS54978.1"/>
    </source>
</evidence>
<evidence type="ECO:0000256" key="1">
    <source>
        <dbReference type="SAM" id="MobiDB-lite"/>
    </source>
</evidence>
<feature type="region of interest" description="Disordered" evidence="1">
    <location>
        <begin position="138"/>
        <end position="231"/>
    </location>
</feature>
<feature type="compositionally biased region" description="Basic residues" evidence="1">
    <location>
        <begin position="170"/>
        <end position="180"/>
    </location>
</feature>
<dbReference type="AlphaFoldDB" id="A0A4Z1RDS3"/>
<feature type="compositionally biased region" description="Basic residues" evidence="1">
    <location>
        <begin position="207"/>
        <end position="231"/>
    </location>
</feature>
<gene>
    <name evidence="2" type="ORF">E4582_09540</name>
</gene>
<feature type="compositionally biased region" description="Low complexity" evidence="1">
    <location>
        <begin position="142"/>
        <end position="169"/>
    </location>
</feature>
<dbReference type="EMBL" id="SPUH01000001">
    <property type="protein sequence ID" value="TKS54978.1"/>
    <property type="molecule type" value="Genomic_DNA"/>
</dbReference>
<dbReference type="RefSeq" id="WP_134674334.1">
    <property type="nucleotide sequence ID" value="NZ_SPUH01000001.1"/>
</dbReference>
<dbReference type="Proteomes" id="UP000298681">
    <property type="component" value="Unassembled WGS sequence"/>
</dbReference>
<name>A0A4Z1RDS3_9GAMM</name>
<protein>
    <recommendedName>
        <fullName evidence="4">Phasin family protein</fullName>
    </recommendedName>
</protein>
<organism evidence="2 3">
    <name type="scientific">Luteimonas yindakuii</name>
    <dbReference type="NCBI Taxonomy" id="2565782"/>
    <lineage>
        <taxon>Bacteria</taxon>
        <taxon>Pseudomonadati</taxon>
        <taxon>Pseudomonadota</taxon>
        <taxon>Gammaproteobacteria</taxon>
        <taxon>Lysobacterales</taxon>
        <taxon>Lysobacteraceae</taxon>
        <taxon>Luteimonas</taxon>
    </lineage>
</organism>
<accession>A0A4Z1RDS3</accession>
<evidence type="ECO:0008006" key="4">
    <source>
        <dbReference type="Google" id="ProtNLM"/>
    </source>
</evidence>
<reference evidence="2 3" key="1">
    <citation type="submission" date="2019-01" db="EMBL/GenBank/DDBJ databases">
        <authorList>
            <person name="Zhang S."/>
        </authorList>
    </citation>
    <scope>NUCLEOTIDE SEQUENCE [LARGE SCALE GENOMIC DNA]</scope>
    <source>
        <strain evidence="2 3">1626</strain>
    </source>
</reference>
<comment type="caution">
    <text evidence="2">The sequence shown here is derived from an EMBL/GenBank/DDBJ whole genome shotgun (WGS) entry which is preliminary data.</text>
</comment>
<proteinExistence type="predicted"/>
<keyword evidence="3" id="KW-1185">Reference proteome</keyword>
<evidence type="ECO:0000313" key="3">
    <source>
        <dbReference type="Proteomes" id="UP000298681"/>
    </source>
</evidence>
<sequence length="231" mass="23444">MSMPTLPQALYKANLDLWLRIGELLEDNRTQWTALLARELDDGAAGANVDLEVLRAGDWQSLAALPAQALQRLASHGLGDLQATAQTALGGQMNFATGFQAALADWQQATAAALGDAGAGAGDLQSIIEQALQAFGAGTGAPGAASRSDAAADTADTAADAAGTGPARKAAARPRKKAVAKKAPATATATKGAARRASGNNDSGKQAARKVAKRAAPRKAAKTPAKRGRTR</sequence>
<feature type="compositionally biased region" description="Low complexity" evidence="1">
    <location>
        <begin position="181"/>
        <end position="199"/>
    </location>
</feature>